<dbReference type="SMART" id="SM00466">
    <property type="entry name" value="SRA"/>
    <property type="match status" value="1"/>
</dbReference>
<dbReference type="GO" id="GO:0008270">
    <property type="term" value="F:zinc ion binding"/>
    <property type="evidence" value="ECO:0007669"/>
    <property type="project" value="InterPro"/>
</dbReference>
<keyword evidence="3" id="KW-0489">Methyltransferase</keyword>
<dbReference type="InterPro" id="IPR036987">
    <property type="entry name" value="SRA-YDG_sf"/>
</dbReference>
<evidence type="ECO:0000313" key="15">
    <source>
        <dbReference type="EMBL" id="CAI8607122.1"/>
    </source>
</evidence>
<evidence type="ECO:0000256" key="10">
    <source>
        <dbReference type="SAM" id="MobiDB-lite"/>
    </source>
</evidence>
<name>A0AAV1ACF0_VICFA</name>
<dbReference type="SUPFAM" id="SSF82199">
    <property type="entry name" value="SET domain"/>
    <property type="match status" value="1"/>
</dbReference>
<comment type="subcellular location">
    <subcellularLocation>
        <location evidence="1">Chromosome</location>
        <location evidence="1">Centromere</location>
    </subcellularLocation>
    <subcellularLocation>
        <location evidence="9">Nucleus</location>
    </subcellularLocation>
</comment>
<keyword evidence="4" id="KW-0808">Transferase</keyword>
<proteinExistence type="predicted"/>
<dbReference type="SMART" id="SM00317">
    <property type="entry name" value="SET"/>
    <property type="match status" value="1"/>
</dbReference>
<dbReference type="PANTHER" id="PTHR45660">
    <property type="entry name" value="HISTONE-LYSINE N-METHYLTRANSFERASE SETMAR"/>
    <property type="match status" value="1"/>
</dbReference>
<dbReference type="Gene3D" id="2.30.280.10">
    <property type="entry name" value="SRA-YDG"/>
    <property type="match status" value="1"/>
</dbReference>
<sequence>MEENNNNTVHASDSVDKSRIVEAKPLRSLAPVLPNHIQSCFPANYPSGFPPFCSFEKPREIPIPKGVEEIAVDAKTAEEIPGSAKEKTRETPVAANVTPIRFYKSSVDEEVNPRGGGDVNLFSKGLNCDEFVDDRVKRGAQNIQNCKEFLKRKKNKKTREAGVDGQSSSVGVNPSLNDDGNHESVNHVLMTFDSVRRRLCQLEDSKELNSSLSIKRADLRASNSLTLKGVKTNLRRRAGAVPGIEVGDIFFFRMEMCLVGLHGQSMGGIDYMSIKDGSKEDTVALSVVSSGVYGDDTEDNDVLVYSGQGENFNKKDKHVTDQKLQRGNLALDRSAQRHDEVRVIRGLRDATNRSAKIYMYDGLYKIQDSWIERGKSGGGIFKYKLVRLPGQKSAFAAWKLIQKWKSGSASRNGFILADLSNGVESIPVSLVNDVDDERGPAFFTYFMSLTKPKPFGLVQPSLGCNCKASCLPGDLNCSCIQRNEGDFPYTANSILVSRKPLIHECGTMCRCLPNCKNRVSQTGLKQHVEVFKTRDRGWGLRTLDPIRAGSFICEYAGEVIDRAKVCQNDEGDNDEYIFDTSRIYQPFKWNHDHGLLGDGSSNVSSEDYTIPSPLIISAKNVGNVGRFMNHSCSPNVFWQPVLYAENNQSFLHIAFFALKHIPPMAELTYDYGFVLAGHAEGSSAHRRKMKCLCESPKCRGFFG</sequence>
<dbReference type="InterPro" id="IPR025794">
    <property type="entry name" value="H3-K9-MeTrfase_plant"/>
</dbReference>
<reference evidence="15 16" key="1">
    <citation type="submission" date="2023-01" db="EMBL/GenBank/DDBJ databases">
        <authorList>
            <person name="Kreplak J."/>
        </authorList>
    </citation>
    <scope>NUCLEOTIDE SEQUENCE [LARGE SCALE GENOMIC DNA]</scope>
</reference>
<protein>
    <submittedName>
        <fullName evidence="15">Uncharacterized protein</fullName>
    </submittedName>
</protein>
<dbReference type="InterPro" id="IPR003616">
    <property type="entry name" value="Post-SET_dom"/>
</dbReference>
<evidence type="ECO:0000259" key="12">
    <source>
        <dbReference type="PROSITE" id="PS50867"/>
    </source>
</evidence>
<evidence type="ECO:0000256" key="2">
    <source>
        <dbReference type="ARBA" id="ARBA00022454"/>
    </source>
</evidence>
<keyword evidence="6" id="KW-0156">Chromatin regulator</keyword>
<dbReference type="GO" id="GO:0042054">
    <property type="term" value="F:histone methyltransferase activity"/>
    <property type="evidence" value="ECO:0007669"/>
    <property type="project" value="InterPro"/>
</dbReference>
<accession>A0AAV1ACF0</accession>
<dbReference type="GO" id="GO:0000775">
    <property type="term" value="C:chromosome, centromeric region"/>
    <property type="evidence" value="ECO:0007669"/>
    <property type="project" value="UniProtKB-SubCell"/>
</dbReference>
<dbReference type="Pfam" id="PF00856">
    <property type="entry name" value="SET"/>
    <property type="match status" value="1"/>
</dbReference>
<feature type="domain" description="Post-SET" evidence="13">
    <location>
        <begin position="687"/>
        <end position="703"/>
    </location>
</feature>
<feature type="region of interest" description="Disordered" evidence="10">
    <location>
        <begin position="154"/>
        <end position="180"/>
    </location>
</feature>
<evidence type="ECO:0000313" key="16">
    <source>
        <dbReference type="Proteomes" id="UP001157006"/>
    </source>
</evidence>
<dbReference type="PANTHER" id="PTHR45660:SF73">
    <property type="entry name" value="HISTONE-LYSINE N-METHYLTRANSFERASE, H3 LYSINE-9 SPECIFIC SUVH1"/>
    <property type="match status" value="1"/>
</dbReference>
<dbReference type="PROSITE" id="PS51015">
    <property type="entry name" value="YDG"/>
    <property type="match status" value="1"/>
</dbReference>
<gene>
    <name evidence="15" type="ORF">VFH_IV023440</name>
</gene>
<dbReference type="PROSITE" id="PS50280">
    <property type="entry name" value="SET"/>
    <property type="match status" value="1"/>
</dbReference>
<evidence type="ECO:0000256" key="4">
    <source>
        <dbReference type="ARBA" id="ARBA00022679"/>
    </source>
</evidence>
<dbReference type="PROSITE" id="PS50867">
    <property type="entry name" value="PRE_SET"/>
    <property type="match status" value="1"/>
</dbReference>
<keyword evidence="7 9" id="KW-0539">Nucleus</keyword>
<evidence type="ECO:0000256" key="6">
    <source>
        <dbReference type="ARBA" id="ARBA00022853"/>
    </source>
</evidence>
<evidence type="ECO:0000259" key="13">
    <source>
        <dbReference type="PROSITE" id="PS50868"/>
    </source>
</evidence>
<dbReference type="Pfam" id="PF02182">
    <property type="entry name" value="SAD_SRA"/>
    <property type="match status" value="1"/>
</dbReference>
<keyword evidence="5" id="KW-0949">S-adenosyl-L-methionine</keyword>
<dbReference type="InterPro" id="IPR007728">
    <property type="entry name" value="Pre-SET_dom"/>
</dbReference>
<dbReference type="GO" id="GO:0005634">
    <property type="term" value="C:nucleus"/>
    <property type="evidence" value="ECO:0007669"/>
    <property type="project" value="UniProtKB-SubCell"/>
</dbReference>
<feature type="compositionally biased region" description="Polar residues" evidence="10">
    <location>
        <begin position="165"/>
        <end position="178"/>
    </location>
</feature>
<dbReference type="InterPro" id="IPR003105">
    <property type="entry name" value="SRA_YDG"/>
</dbReference>
<evidence type="ECO:0000259" key="14">
    <source>
        <dbReference type="PROSITE" id="PS51015"/>
    </source>
</evidence>
<evidence type="ECO:0000256" key="7">
    <source>
        <dbReference type="ARBA" id="ARBA00023242"/>
    </source>
</evidence>
<dbReference type="GO" id="GO:0032259">
    <property type="term" value="P:methylation"/>
    <property type="evidence" value="ECO:0007669"/>
    <property type="project" value="UniProtKB-KW"/>
</dbReference>
<dbReference type="InterPro" id="IPR015947">
    <property type="entry name" value="PUA-like_sf"/>
</dbReference>
<evidence type="ECO:0000259" key="11">
    <source>
        <dbReference type="PROSITE" id="PS50280"/>
    </source>
</evidence>
<keyword evidence="2" id="KW-0158">Chromosome</keyword>
<feature type="domain" description="Pre-SET" evidence="12">
    <location>
        <begin position="462"/>
        <end position="523"/>
    </location>
</feature>
<dbReference type="GO" id="GO:0003690">
    <property type="term" value="F:double-stranded DNA binding"/>
    <property type="evidence" value="ECO:0007669"/>
    <property type="project" value="TreeGrafter"/>
</dbReference>
<evidence type="ECO:0000256" key="5">
    <source>
        <dbReference type="ARBA" id="ARBA00022691"/>
    </source>
</evidence>
<evidence type="ECO:0000256" key="3">
    <source>
        <dbReference type="ARBA" id="ARBA00022603"/>
    </source>
</evidence>
<dbReference type="SMART" id="SM00468">
    <property type="entry name" value="PreSET"/>
    <property type="match status" value="1"/>
</dbReference>
<dbReference type="SUPFAM" id="SSF88697">
    <property type="entry name" value="PUA domain-like"/>
    <property type="match status" value="1"/>
</dbReference>
<evidence type="ECO:0000256" key="9">
    <source>
        <dbReference type="PROSITE-ProRule" id="PRU00358"/>
    </source>
</evidence>
<dbReference type="Proteomes" id="UP001157006">
    <property type="component" value="Chromosome 4"/>
</dbReference>
<organism evidence="15 16">
    <name type="scientific">Vicia faba</name>
    <name type="common">Broad bean</name>
    <name type="synonym">Faba vulgaris</name>
    <dbReference type="NCBI Taxonomy" id="3906"/>
    <lineage>
        <taxon>Eukaryota</taxon>
        <taxon>Viridiplantae</taxon>
        <taxon>Streptophyta</taxon>
        <taxon>Embryophyta</taxon>
        <taxon>Tracheophyta</taxon>
        <taxon>Spermatophyta</taxon>
        <taxon>Magnoliopsida</taxon>
        <taxon>eudicotyledons</taxon>
        <taxon>Gunneridae</taxon>
        <taxon>Pentapetalae</taxon>
        <taxon>rosids</taxon>
        <taxon>fabids</taxon>
        <taxon>Fabales</taxon>
        <taxon>Fabaceae</taxon>
        <taxon>Papilionoideae</taxon>
        <taxon>50 kb inversion clade</taxon>
        <taxon>NPAAA clade</taxon>
        <taxon>Hologalegina</taxon>
        <taxon>IRL clade</taxon>
        <taxon>Fabeae</taxon>
        <taxon>Vicia</taxon>
    </lineage>
</organism>
<dbReference type="InterPro" id="IPR046341">
    <property type="entry name" value="SET_dom_sf"/>
</dbReference>
<dbReference type="EMBL" id="OX451739">
    <property type="protein sequence ID" value="CAI8607122.1"/>
    <property type="molecule type" value="Genomic_DNA"/>
</dbReference>
<keyword evidence="8" id="KW-0137">Centromere</keyword>
<evidence type="ECO:0000256" key="1">
    <source>
        <dbReference type="ARBA" id="ARBA00004584"/>
    </source>
</evidence>
<dbReference type="PROSITE" id="PS51575">
    <property type="entry name" value="SAM_MT43_SUVAR39_2"/>
    <property type="match status" value="1"/>
</dbReference>
<evidence type="ECO:0000256" key="8">
    <source>
        <dbReference type="ARBA" id="ARBA00023328"/>
    </source>
</evidence>
<dbReference type="Pfam" id="PF05033">
    <property type="entry name" value="Pre-SET"/>
    <property type="match status" value="1"/>
</dbReference>
<keyword evidence="16" id="KW-1185">Reference proteome</keyword>
<feature type="domain" description="SET" evidence="11">
    <location>
        <begin position="526"/>
        <end position="672"/>
    </location>
</feature>
<dbReference type="InterPro" id="IPR001214">
    <property type="entry name" value="SET_dom"/>
</dbReference>
<dbReference type="FunFam" id="2.30.280.10:FF:000003">
    <property type="entry name" value="Histone-lysine N-methyltransferase, H3 lysine-9 specific SUVH5"/>
    <property type="match status" value="1"/>
</dbReference>
<dbReference type="Gene3D" id="2.170.270.10">
    <property type="entry name" value="SET domain"/>
    <property type="match status" value="1"/>
</dbReference>
<dbReference type="PROSITE" id="PS50868">
    <property type="entry name" value="POST_SET"/>
    <property type="match status" value="1"/>
</dbReference>
<feature type="domain" description="YDG" evidence="14">
    <location>
        <begin position="239"/>
        <end position="387"/>
    </location>
</feature>
<dbReference type="InterPro" id="IPR051357">
    <property type="entry name" value="H3K9_HMTase_SUVAR3-9"/>
</dbReference>
<dbReference type="AlphaFoldDB" id="A0AAV1ACF0"/>